<dbReference type="Proteomes" id="UP000664317">
    <property type="component" value="Unassembled WGS sequence"/>
</dbReference>
<accession>A0ABS3C729</accession>
<reference evidence="2 3" key="1">
    <citation type="submission" date="2021-03" db="EMBL/GenBank/DDBJ databases">
        <title>novel species isolated from a fishpond in China.</title>
        <authorList>
            <person name="Lu H."/>
            <person name="Cai Z."/>
        </authorList>
    </citation>
    <scope>NUCLEOTIDE SEQUENCE [LARGE SCALE GENOMIC DNA]</scope>
    <source>
        <strain evidence="2 3">H41</strain>
    </source>
</reference>
<feature type="transmembrane region" description="Helical" evidence="1">
    <location>
        <begin position="353"/>
        <end position="374"/>
    </location>
</feature>
<keyword evidence="1" id="KW-1133">Transmembrane helix</keyword>
<feature type="transmembrane region" description="Helical" evidence="1">
    <location>
        <begin position="175"/>
        <end position="197"/>
    </location>
</feature>
<evidence type="ECO:0000256" key="1">
    <source>
        <dbReference type="SAM" id="Phobius"/>
    </source>
</evidence>
<keyword evidence="1" id="KW-0472">Membrane</keyword>
<dbReference type="RefSeq" id="WP_206579704.1">
    <property type="nucleotide sequence ID" value="NZ_JAFKCT010000009.1"/>
</dbReference>
<evidence type="ECO:0008006" key="4">
    <source>
        <dbReference type="Google" id="ProtNLM"/>
    </source>
</evidence>
<sequence>MRKKPIHSLADWLLPLGIAVAVCLFCYCLSLMKAGFSPFYGDEFFYFQNARNFAENKTLQASFTYGGTGSYYLGTDAHGPAYPLLYGLTSSLTGWHKLTIPLVNFLVFLASLYALYRSGRGDKSTVWLQLLFVSGSPIALFYAFTFMPELLHLAGGVWLYVMSRRYLVNQSLSNFIGLLATVLVLGFFRSTWFFALLGMMAIPGPIKGYAKLCYALAAVVLAYLHQHFLHEQVTNAFTQALGHIRDGSLGLAADSLLFNLKRNLYFTAFYTEGWFYTLQKAFIVLAILAALLLYRRDHQVRFGLAMTLLLAVFNLLVYKNYGWVELRILSPVVLFLVLAMVKSQRHRTVMGGLAAMNFGSLLLILPLVSVLISIRNRPSIHAVSATLKAELERLDSPLVYVDQQVLESLALYQLPVKTESGRPIRYILPYYEHPGTAASHQLVELSPGQFSACPKNILCQ</sequence>
<organism evidence="2 3">
    <name type="scientific">Algoriphagus oliviformis</name>
    <dbReference type="NCBI Taxonomy" id="2811231"/>
    <lineage>
        <taxon>Bacteria</taxon>
        <taxon>Pseudomonadati</taxon>
        <taxon>Bacteroidota</taxon>
        <taxon>Cytophagia</taxon>
        <taxon>Cytophagales</taxon>
        <taxon>Cyclobacteriaceae</taxon>
        <taxon>Algoriphagus</taxon>
    </lineage>
</organism>
<proteinExistence type="predicted"/>
<keyword evidence="1" id="KW-0812">Transmembrane</keyword>
<evidence type="ECO:0000313" key="3">
    <source>
        <dbReference type="Proteomes" id="UP000664317"/>
    </source>
</evidence>
<name>A0ABS3C729_9BACT</name>
<feature type="transmembrane region" description="Helical" evidence="1">
    <location>
        <begin position="128"/>
        <end position="155"/>
    </location>
</feature>
<feature type="transmembrane region" description="Helical" evidence="1">
    <location>
        <begin position="209"/>
        <end position="228"/>
    </location>
</feature>
<feature type="transmembrane region" description="Helical" evidence="1">
    <location>
        <begin position="300"/>
        <end position="318"/>
    </location>
</feature>
<gene>
    <name evidence="2" type="ORF">J0A68_18390</name>
</gene>
<feature type="transmembrane region" description="Helical" evidence="1">
    <location>
        <begin position="273"/>
        <end position="293"/>
    </location>
</feature>
<evidence type="ECO:0000313" key="2">
    <source>
        <dbReference type="EMBL" id="MBN7812932.1"/>
    </source>
</evidence>
<comment type="caution">
    <text evidence="2">The sequence shown here is derived from an EMBL/GenBank/DDBJ whole genome shotgun (WGS) entry which is preliminary data.</text>
</comment>
<dbReference type="EMBL" id="JAFKCT010000009">
    <property type="protein sequence ID" value="MBN7812932.1"/>
    <property type="molecule type" value="Genomic_DNA"/>
</dbReference>
<feature type="transmembrane region" description="Helical" evidence="1">
    <location>
        <begin position="98"/>
        <end position="116"/>
    </location>
</feature>
<protein>
    <recommendedName>
        <fullName evidence="4">Glycosyltransferase RgtA/B/C/D-like domain-containing protein</fullName>
    </recommendedName>
</protein>
<feature type="transmembrane region" description="Helical" evidence="1">
    <location>
        <begin position="12"/>
        <end position="32"/>
    </location>
</feature>
<keyword evidence="3" id="KW-1185">Reference proteome</keyword>